<dbReference type="EMBL" id="CADCXV010000348">
    <property type="protein sequence ID" value="CAB0029786.1"/>
    <property type="molecule type" value="Genomic_DNA"/>
</dbReference>
<proteinExistence type="predicted"/>
<accession>A0A6H5HZI3</accession>
<protein>
    <submittedName>
        <fullName evidence="1">Uncharacterized protein</fullName>
    </submittedName>
</protein>
<organism evidence="1 2">
    <name type="scientific">Trichogramma brassicae</name>
    <dbReference type="NCBI Taxonomy" id="86971"/>
    <lineage>
        <taxon>Eukaryota</taxon>
        <taxon>Metazoa</taxon>
        <taxon>Ecdysozoa</taxon>
        <taxon>Arthropoda</taxon>
        <taxon>Hexapoda</taxon>
        <taxon>Insecta</taxon>
        <taxon>Pterygota</taxon>
        <taxon>Neoptera</taxon>
        <taxon>Endopterygota</taxon>
        <taxon>Hymenoptera</taxon>
        <taxon>Apocrita</taxon>
        <taxon>Proctotrupomorpha</taxon>
        <taxon>Chalcidoidea</taxon>
        <taxon>Trichogrammatidae</taxon>
        <taxon>Trichogramma</taxon>
    </lineage>
</organism>
<evidence type="ECO:0000313" key="1">
    <source>
        <dbReference type="EMBL" id="CAB0029786.1"/>
    </source>
</evidence>
<name>A0A6H5HZI3_9HYME</name>
<gene>
    <name evidence="1" type="ORF">TBRA_LOCUS1812</name>
</gene>
<reference evidence="1 2" key="1">
    <citation type="submission" date="2020-02" db="EMBL/GenBank/DDBJ databases">
        <authorList>
            <person name="Ferguson B K."/>
        </authorList>
    </citation>
    <scope>NUCLEOTIDE SEQUENCE [LARGE SCALE GENOMIC DNA]</scope>
</reference>
<dbReference type="AlphaFoldDB" id="A0A6H5HZI3"/>
<evidence type="ECO:0000313" key="2">
    <source>
        <dbReference type="Proteomes" id="UP000479190"/>
    </source>
</evidence>
<sequence>MIEVRDLDECATKKEIAEELGKIAGAPHLNEEVVKTLQKDVRGNASGCRMRCRMTGQPRR</sequence>
<dbReference type="Proteomes" id="UP000479190">
    <property type="component" value="Unassembled WGS sequence"/>
</dbReference>
<keyword evidence="2" id="KW-1185">Reference proteome</keyword>